<dbReference type="RefSeq" id="WP_002263101.1">
    <property type="nucleotide sequence ID" value="NZ_AHSR01000013.1"/>
</dbReference>
<sequence>MAFFQIEYNSKTLGMERHVNVIYPDASEIKEDYINDTDIPVLYLLHGMGGNENSWQKRTAIERLVRKTNLIVIMPSTDLAWYTNTAYGLDYYDMIAKELPQILQRFFPNMTKKREKTFIAGLSMGGYGAYKIALSTDKFSHAASFSGALGLGIDGQDLGETTGASQNYWEGIFGNLQGKQLQEHFLTTLAEKSDKKTKFYAWCGYEDILYQANETAVKKLRKIGLNIDYRNDHGRHEWYYWEKQLNFLLEWLPIDYQKEERLS</sequence>
<accession>A0A829BWN1</accession>
<organism evidence="1 2">
    <name type="scientific">Streptococcus mutans SM6</name>
    <dbReference type="NCBI Taxonomy" id="857119"/>
    <lineage>
        <taxon>Bacteria</taxon>
        <taxon>Bacillati</taxon>
        <taxon>Bacillota</taxon>
        <taxon>Bacilli</taxon>
        <taxon>Lactobacillales</taxon>
        <taxon>Streptococcaceae</taxon>
        <taxon>Streptococcus</taxon>
    </lineage>
</organism>
<dbReference type="Pfam" id="PF00756">
    <property type="entry name" value="Esterase"/>
    <property type="match status" value="1"/>
</dbReference>
<protein>
    <submittedName>
        <fullName evidence="1">Putative tributyrin esterase</fullName>
    </submittedName>
</protein>
<reference evidence="1 2" key="1">
    <citation type="journal article" date="2013" name="Mol. Biol. Evol.">
        <title>Evolutionary and population genomics of the cavity causing bacteria Streptococcus mutans.</title>
        <authorList>
            <person name="Cornejo O.E."/>
            <person name="Lefebure T."/>
            <person name="Pavinski Bitar P.D."/>
            <person name="Lang P."/>
            <person name="Richards V.P."/>
            <person name="Eilertson K."/>
            <person name="Do T."/>
            <person name="Beighton D."/>
            <person name="Zeng L."/>
            <person name="Ahn S.J."/>
            <person name="Burne R.A."/>
            <person name="Siepel A."/>
            <person name="Bustamante C.D."/>
            <person name="Stanhope M.J."/>
        </authorList>
    </citation>
    <scope>NUCLEOTIDE SEQUENCE [LARGE SCALE GENOMIC DNA]</scope>
    <source>
        <strain evidence="1 2">SM6</strain>
    </source>
</reference>
<dbReference type="Proteomes" id="UP000011676">
    <property type="component" value="Unassembled WGS sequence"/>
</dbReference>
<evidence type="ECO:0000313" key="1">
    <source>
        <dbReference type="EMBL" id="EMC24844.1"/>
    </source>
</evidence>
<dbReference type="InterPro" id="IPR050583">
    <property type="entry name" value="Mycobacterial_A85_antigen"/>
</dbReference>
<dbReference type="GeneID" id="93859118"/>
<dbReference type="InterPro" id="IPR029058">
    <property type="entry name" value="AB_hydrolase_fold"/>
</dbReference>
<dbReference type="GO" id="GO:0016747">
    <property type="term" value="F:acyltransferase activity, transferring groups other than amino-acyl groups"/>
    <property type="evidence" value="ECO:0007669"/>
    <property type="project" value="TreeGrafter"/>
</dbReference>
<evidence type="ECO:0000313" key="2">
    <source>
        <dbReference type="Proteomes" id="UP000011676"/>
    </source>
</evidence>
<dbReference type="AlphaFoldDB" id="A0A829BWN1"/>
<dbReference type="Gene3D" id="3.40.50.1820">
    <property type="entry name" value="alpha/beta hydrolase"/>
    <property type="match status" value="1"/>
</dbReference>
<dbReference type="SUPFAM" id="SSF53474">
    <property type="entry name" value="alpha/beta-Hydrolases"/>
    <property type="match status" value="1"/>
</dbReference>
<gene>
    <name evidence="1" type="ORF">SMU82_03256</name>
</gene>
<proteinExistence type="predicted"/>
<dbReference type="PANTHER" id="PTHR48098">
    <property type="entry name" value="ENTEROCHELIN ESTERASE-RELATED"/>
    <property type="match status" value="1"/>
</dbReference>
<dbReference type="PANTHER" id="PTHR48098:SF1">
    <property type="entry name" value="DIACYLGLYCEROL ACYLTRANSFERASE_MYCOLYLTRANSFERASE AG85A"/>
    <property type="match status" value="1"/>
</dbReference>
<dbReference type="EMBL" id="AHSR01000013">
    <property type="protein sequence ID" value="EMC24844.1"/>
    <property type="molecule type" value="Genomic_DNA"/>
</dbReference>
<name>A0A829BWN1_STRMG</name>
<dbReference type="InterPro" id="IPR000801">
    <property type="entry name" value="Esterase-like"/>
</dbReference>
<comment type="caution">
    <text evidence="1">The sequence shown here is derived from an EMBL/GenBank/DDBJ whole genome shotgun (WGS) entry which is preliminary data.</text>
</comment>